<dbReference type="EnsemblPlants" id="MELO3C035424.2.1">
    <property type="protein sequence ID" value="MELO3C035424.2.1"/>
    <property type="gene ID" value="MELO3C035424.2"/>
</dbReference>
<evidence type="ECO:0000256" key="2">
    <source>
        <dbReference type="ARBA" id="ARBA00023295"/>
    </source>
</evidence>
<keyword evidence="1" id="KW-0378">Hydrolase</keyword>
<keyword evidence="2" id="KW-0326">Glycosidase</keyword>
<dbReference type="SUPFAM" id="SSF49785">
    <property type="entry name" value="Galactose-binding domain-like"/>
    <property type="match status" value="1"/>
</dbReference>
<dbReference type="PRINTS" id="PR00742">
    <property type="entry name" value="GLHYDRLASE35"/>
</dbReference>
<feature type="domain" description="Beta-galactosidase galactose-binding" evidence="3">
    <location>
        <begin position="27"/>
        <end position="62"/>
    </location>
</feature>
<proteinExistence type="predicted"/>
<sequence length="62" mass="7092">MKQIYNPMFSQRTNWIALNQKSIGRRMIWYMASFKTPAGIDPVVLDMQGMGKGQAWVNGQSI</sequence>
<protein>
    <recommendedName>
        <fullName evidence="3">Beta-galactosidase galactose-binding domain-containing protein</fullName>
    </recommendedName>
</protein>
<accession>A0A9I9ELE8</accession>
<evidence type="ECO:0000259" key="3">
    <source>
        <dbReference type="Pfam" id="PF21467"/>
    </source>
</evidence>
<dbReference type="AlphaFoldDB" id="A0A9I9ELE8"/>
<dbReference type="InterPro" id="IPR008979">
    <property type="entry name" value="Galactose-bd-like_sf"/>
</dbReference>
<dbReference type="Gene3D" id="2.60.120.260">
    <property type="entry name" value="Galactose-binding domain-like"/>
    <property type="match status" value="1"/>
</dbReference>
<dbReference type="InterPro" id="IPR048913">
    <property type="entry name" value="BetaGal_gal-bd"/>
</dbReference>
<dbReference type="Pfam" id="PF21467">
    <property type="entry name" value="BetaGal_gal-bd"/>
    <property type="match status" value="1"/>
</dbReference>
<reference evidence="4" key="1">
    <citation type="submission" date="2023-03" db="UniProtKB">
        <authorList>
            <consortium name="EnsemblPlants"/>
        </authorList>
    </citation>
    <scope>IDENTIFICATION</scope>
</reference>
<dbReference type="GO" id="GO:0004553">
    <property type="term" value="F:hydrolase activity, hydrolyzing O-glycosyl compounds"/>
    <property type="evidence" value="ECO:0007669"/>
    <property type="project" value="InterPro"/>
</dbReference>
<dbReference type="Gramene" id="MELO3C035424.2.1">
    <property type="protein sequence ID" value="MELO3C035424.2.1"/>
    <property type="gene ID" value="MELO3C035424.2"/>
</dbReference>
<organism evidence="4">
    <name type="scientific">Cucumis melo</name>
    <name type="common">Muskmelon</name>
    <dbReference type="NCBI Taxonomy" id="3656"/>
    <lineage>
        <taxon>Eukaryota</taxon>
        <taxon>Viridiplantae</taxon>
        <taxon>Streptophyta</taxon>
        <taxon>Embryophyta</taxon>
        <taxon>Tracheophyta</taxon>
        <taxon>Spermatophyta</taxon>
        <taxon>Magnoliopsida</taxon>
        <taxon>eudicotyledons</taxon>
        <taxon>Gunneridae</taxon>
        <taxon>Pentapetalae</taxon>
        <taxon>rosids</taxon>
        <taxon>fabids</taxon>
        <taxon>Cucurbitales</taxon>
        <taxon>Cucurbitaceae</taxon>
        <taxon>Benincaseae</taxon>
        <taxon>Cucumis</taxon>
    </lineage>
</organism>
<name>A0A9I9ELE8_CUCME</name>
<dbReference type="InterPro" id="IPR001944">
    <property type="entry name" value="Glycoside_Hdrlase_35"/>
</dbReference>
<evidence type="ECO:0000256" key="1">
    <source>
        <dbReference type="ARBA" id="ARBA00022801"/>
    </source>
</evidence>
<evidence type="ECO:0000313" key="4">
    <source>
        <dbReference type="EnsemblPlants" id="MELO3C035424.2.1"/>
    </source>
</evidence>
<dbReference type="GO" id="GO:0005975">
    <property type="term" value="P:carbohydrate metabolic process"/>
    <property type="evidence" value="ECO:0007669"/>
    <property type="project" value="InterPro"/>
</dbReference>